<evidence type="ECO:0000256" key="1">
    <source>
        <dbReference type="ARBA" id="ARBA00010928"/>
    </source>
</evidence>
<dbReference type="PANTHER" id="PTHR46368">
    <property type="match status" value="1"/>
</dbReference>
<dbReference type="EMBL" id="BPVZ01000004">
    <property type="protein sequence ID" value="GKU90796.1"/>
    <property type="molecule type" value="Genomic_DNA"/>
</dbReference>
<organism evidence="4 5">
    <name type="scientific">Rubroshorea leprosula</name>
    <dbReference type="NCBI Taxonomy" id="152421"/>
    <lineage>
        <taxon>Eukaryota</taxon>
        <taxon>Viridiplantae</taxon>
        <taxon>Streptophyta</taxon>
        <taxon>Embryophyta</taxon>
        <taxon>Tracheophyta</taxon>
        <taxon>Spermatophyta</taxon>
        <taxon>Magnoliopsida</taxon>
        <taxon>eudicotyledons</taxon>
        <taxon>Gunneridae</taxon>
        <taxon>Pentapetalae</taxon>
        <taxon>rosids</taxon>
        <taxon>malvids</taxon>
        <taxon>Malvales</taxon>
        <taxon>Dipterocarpaceae</taxon>
        <taxon>Rubroshorea</taxon>
    </lineage>
</organism>
<evidence type="ECO:0008006" key="6">
    <source>
        <dbReference type="Google" id="ProtNLM"/>
    </source>
</evidence>
<evidence type="ECO:0000259" key="3">
    <source>
        <dbReference type="Pfam" id="PF22725"/>
    </source>
</evidence>
<comment type="similarity">
    <text evidence="1">Belongs to the Gfo/Idh/MocA family.</text>
</comment>
<protein>
    <recommendedName>
        <fullName evidence="6">Gfo/Idh/MocA-like oxidoreductase N-terminal domain-containing protein</fullName>
    </recommendedName>
</protein>
<gene>
    <name evidence="4" type="ORF">SLEP1_g4747</name>
</gene>
<dbReference type="SUPFAM" id="SSF55347">
    <property type="entry name" value="Glyceraldehyde-3-phosphate dehydrogenase-like, C-terminal domain"/>
    <property type="match status" value="1"/>
</dbReference>
<dbReference type="InterPro" id="IPR000683">
    <property type="entry name" value="Gfo/Idh/MocA-like_OxRdtase_N"/>
</dbReference>
<dbReference type="Gene3D" id="3.30.360.10">
    <property type="entry name" value="Dihydrodipicolinate Reductase, domain 2"/>
    <property type="match status" value="1"/>
</dbReference>
<keyword evidence="5" id="KW-1185">Reference proteome</keyword>
<dbReference type="Gene3D" id="3.40.50.720">
    <property type="entry name" value="NAD(P)-binding Rossmann-like Domain"/>
    <property type="match status" value="1"/>
</dbReference>
<dbReference type="InterPro" id="IPR055170">
    <property type="entry name" value="GFO_IDH_MocA-like_dom"/>
</dbReference>
<accession>A0AAV5HXH4</accession>
<evidence type="ECO:0000259" key="2">
    <source>
        <dbReference type="Pfam" id="PF01408"/>
    </source>
</evidence>
<evidence type="ECO:0000313" key="5">
    <source>
        <dbReference type="Proteomes" id="UP001054252"/>
    </source>
</evidence>
<dbReference type="Pfam" id="PF22725">
    <property type="entry name" value="GFO_IDH_MocA_C3"/>
    <property type="match status" value="1"/>
</dbReference>
<evidence type="ECO:0000313" key="4">
    <source>
        <dbReference type="EMBL" id="GKU90796.1"/>
    </source>
</evidence>
<dbReference type="Proteomes" id="UP001054252">
    <property type="component" value="Unassembled WGS sequence"/>
</dbReference>
<dbReference type="GO" id="GO:0000166">
    <property type="term" value="F:nucleotide binding"/>
    <property type="evidence" value="ECO:0007669"/>
    <property type="project" value="InterPro"/>
</dbReference>
<dbReference type="Pfam" id="PF01408">
    <property type="entry name" value="GFO_IDH_MocA"/>
    <property type="match status" value="1"/>
</dbReference>
<sequence>MADVIPIRIGVLGCAEIARKVSRAIQLAPNATLSAIASRSLDKAAAFARANRFPPDAKVYGSYEALLEDPDIDAVHMPLPTSLHLRWAVLAAQKKKHLLVEKPPAMNVAEFDKIVEACWDNGVQIMDGTMWLHHPRTHKMKEFLNDTERFGKPALVNSCFTLLADSDFLKNDIRVKPDLDGLGTLGDLGWYCINAILWAADYELPETVAALRAPVHNDAGVLLSCGASLHWRDGRIANFHTSFLSNLTMNLTVTGTKGTLHLTDFNIPQREDQASFTTLVNPKYNDLRTTWLSLPIEHTIETALPQETLMVEEFARLVAGIKRNGSKPDKTWPAISRKTQLVLDAVIASIENGFEPIEILG</sequence>
<proteinExistence type="inferred from homology"/>
<dbReference type="AlphaFoldDB" id="A0AAV5HXH4"/>
<dbReference type="PANTHER" id="PTHR46368:SF19">
    <property type="entry name" value="GFO_IDH_MOCA-LIKE OXIDOREDUCTASE N-TERMINAL DOMAIN-CONTAINING PROTEIN"/>
    <property type="match status" value="1"/>
</dbReference>
<feature type="domain" description="GFO/IDH/MocA-like oxidoreductase" evidence="3">
    <location>
        <begin position="146"/>
        <end position="260"/>
    </location>
</feature>
<comment type="caution">
    <text evidence="4">The sequence shown here is derived from an EMBL/GenBank/DDBJ whole genome shotgun (WGS) entry which is preliminary data.</text>
</comment>
<dbReference type="InterPro" id="IPR036291">
    <property type="entry name" value="NAD(P)-bd_dom_sf"/>
</dbReference>
<feature type="domain" description="Gfo/Idh/MocA-like oxidoreductase N-terminal" evidence="2">
    <location>
        <begin position="7"/>
        <end position="126"/>
    </location>
</feature>
<reference evidence="4 5" key="1">
    <citation type="journal article" date="2021" name="Commun. Biol.">
        <title>The genome of Shorea leprosula (Dipterocarpaceae) highlights the ecological relevance of drought in aseasonal tropical rainforests.</title>
        <authorList>
            <person name="Ng K.K.S."/>
            <person name="Kobayashi M.J."/>
            <person name="Fawcett J.A."/>
            <person name="Hatakeyama M."/>
            <person name="Paape T."/>
            <person name="Ng C.H."/>
            <person name="Ang C.C."/>
            <person name="Tnah L.H."/>
            <person name="Lee C.T."/>
            <person name="Nishiyama T."/>
            <person name="Sese J."/>
            <person name="O'Brien M.J."/>
            <person name="Copetti D."/>
            <person name="Mohd Noor M.I."/>
            <person name="Ong R.C."/>
            <person name="Putra M."/>
            <person name="Sireger I.Z."/>
            <person name="Indrioko S."/>
            <person name="Kosugi Y."/>
            <person name="Izuno A."/>
            <person name="Isagi Y."/>
            <person name="Lee S.L."/>
            <person name="Shimizu K.K."/>
        </authorList>
    </citation>
    <scope>NUCLEOTIDE SEQUENCE [LARGE SCALE GENOMIC DNA]</scope>
    <source>
        <strain evidence="4">214</strain>
    </source>
</reference>
<name>A0AAV5HXH4_9ROSI</name>
<dbReference type="SUPFAM" id="SSF51735">
    <property type="entry name" value="NAD(P)-binding Rossmann-fold domains"/>
    <property type="match status" value="1"/>
</dbReference>